<proteinExistence type="predicted"/>
<dbReference type="EMBL" id="JAGDEL010000017">
    <property type="protein sequence ID" value="MBO1513818.1"/>
    <property type="molecule type" value="Genomic_DNA"/>
</dbReference>
<keyword evidence="2" id="KW-1185">Reference proteome</keyword>
<gene>
    <name evidence="1" type="ORF">I7822_19540</name>
</gene>
<reference evidence="1 2" key="1">
    <citation type="submission" date="2021-03" db="EMBL/GenBank/DDBJ databases">
        <title>Whole genome sequence of Metabacillus bambusae BG109.</title>
        <authorList>
            <person name="Jeong J.W."/>
        </authorList>
    </citation>
    <scope>NUCLEOTIDE SEQUENCE [LARGE SCALE GENOMIC DNA]</scope>
    <source>
        <strain evidence="1 2">BG109</strain>
    </source>
</reference>
<dbReference type="RefSeq" id="WP_207980762.1">
    <property type="nucleotide sequence ID" value="NZ_JAGDEL010000017.1"/>
</dbReference>
<evidence type="ECO:0000313" key="2">
    <source>
        <dbReference type="Proteomes" id="UP000663981"/>
    </source>
</evidence>
<protein>
    <submittedName>
        <fullName evidence="1">Uncharacterized protein</fullName>
    </submittedName>
</protein>
<comment type="caution">
    <text evidence="1">The sequence shown here is derived from an EMBL/GenBank/DDBJ whole genome shotgun (WGS) entry which is preliminary data.</text>
</comment>
<organism evidence="1 2">
    <name type="scientific">Metabacillus bambusae</name>
    <dbReference type="NCBI Taxonomy" id="2795218"/>
    <lineage>
        <taxon>Bacteria</taxon>
        <taxon>Bacillati</taxon>
        <taxon>Bacillota</taxon>
        <taxon>Bacilli</taxon>
        <taxon>Bacillales</taxon>
        <taxon>Bacillaceae</taxon>
        <taxon>Metabacillus</taxon>
    </lineage>
</organism>
<dbReference type="Proteomes" id="UP000663981">
    <property type="component" value="Unassembled WGS sequence"/>
</dbReference>
<accession>A0ABS3N7C9</accession>
<sequence length="86" mass="9829">MKNIIEKSVIEGKLAELEQELTALEEVFIDKVSTNKMEIKLQEDASRIDQQLTELISCLSIEKETHLKNDSYQSHTSCFPFVATNI</sequence>
<name>A0ABS3N7C9_9BACI</name>
<evidence type="ECO:0000313" key="1">
    <source>
        <dbReference type="EMBL" id="MBO1513818.1"/>
    </source>
</evidence>